<dbReference type="RefSeq" id="WP_254164464.1">
    <property type="nucleotide sequence ID" value="NZ_JAHESF010000014.1"/>
</dbReference>
<protein>
    <submittedName>
        <fullName evidence="1">Uncharacterized protein</fullName>
    </submittedName>
</protein>
<dbReference type="Proteomes" id="UP001319200">
    <property type="component" value="Unassembled WGS sequence"/>
</dbReference>
<comment type="caution">
    <text evidence="1">The sequence shown here is derived from an EMBL/GenBank/DDBJ whole genome shotgun (WGS) entry which is preliminary data.</text>
</comment>
<name>A0AAP2DL93_9BACT</name>
<reference evidence="1 2" key="1">
    <citation type="submission" date="2021-05" db="EMBL/GenBank/DDBJ databases">
        <title>A Polyphasic approach of four new species of the genus Ohtaekwangia: Ohtaekwangia histidinii sp. nov., Ohtaekwangia cretensis sp. nov., Ohtaekwangia indiensis sp. nov., Ohtaekwangia reichenbachii sp. nov. from diverse environment.</title>
        <authorList>
            <person name="Octaviana S."/>
        </authorList>
    </citation>
    <scope>NUCLEOTIDE SEQUENCE [LARGE SCALE GENOMIC DNA]</scope>
    <source>
        <strain evidence="1 2">PWU4</strain>
    </source>
</reference>
<proteinExistence type="predicted"/>
<sequence length="125" mass="14020">MNLLRSILPLRAVVFLLSVEVLNLSIDPPDLRPYHPEDLSVNDIESIAELVLENVFGVQNAVKELEDQDTPDGSPFTLKVDLYSSLSAKLHPKPCFFIVKKSYQELQKNRFNAVFSEIASPPPKA</sequence>
<dbReference type="AlphaFoldDB" id="A0AAP2DL93"/>
<gene>
    <name evidence="1" type="ORF">KK083_15905</name>
</gene>
<evidence type="ECO:0000313" key="1">
    <source>
        <dbReference type="EMBL" id="MBT1698375.1"/>
    </source>
</evidence>
<evidence type="ECO:0000313" key="2">
    <source>
        <dbReference type="Proteomes" id="UP001319200"/>
    </source>
</evidence>
<accession>A0AAP2DL93</accession>
<organism evidence="1 2">
    <name type="scientific">Chryseosolibacter histidini</name>
    <dbReference type="NCBI Taxonomy" id="2782349"/>
    <lineage>
        <taxon>Bacteria</taxon>
        <taxon>Pseudomonadati</taxon>
        <taxon>Bacteroidota</taxon>
        <taxon>Cytophagia</taxon>
        <taxon>Cytophagales</taxon>
        <taxon>Chryseotaleaceae</taxon>
        <taxon>Chryseosolibacter</taxon>
    </lineage>
</organism>
<dbReference type="EMBL" id="JAHESF010000014">
    <property type="protein sequence ID" value="MBT1698375.1"/>
    <property type="molecule type" value="Genomic_DNA"/>
</dbReference>
<keyword evidence="2" id="KW-1185">Reference proteome</keyword>